<reference evidence="3" key="3">
    <citation type="submission" date="2025-09" db="UniProtKB">
        <authorList>
            <consortium name="Ensembl"/>
        </authorList>
    </citation>
    <scope>IDENTIFICATION</scope>
</reference>
<evidence type="ECO:0000259" key="2">
    <source>
        <dbReference type="Pfam" id="PF00339"/>
    </source>
</evidence>
<keyword evidence="4" id="KW-1185">Reference proteome</keyword>
<dbReference type="Proteomes" id="UP000265120">
    <property type="component" value="Chromosome W"/>
</dbReference>
<dbReference type="AlphaFoldDB" id="A0A3P8WFK5"/>
<dbReference type="GeneTree" id="ENSGT00940000165930"/>
<evidence type="ECO:0000313" key="4">
    <source>
        <dbReference type="Proteomes" id="UP000265120"/>
    </source>
</evidence>
<dbReference type="OMA" id="INYNSTH"/>
<dbReference type="GO" id="GO:0007399">
    <property type="term" value="P:nervous system development"/>
    <property type="evidence" value="ECO:0007669"/>
    <property type="project" value="UniProtKB-ARBA"/>
</dbReference>
<feature type="domain" description="Arrestin-like N-terminal" evidence="2">
    <location>
        <begin position="6"/>
        <end position="84"/>
    </location>
</feature>
<proteinExistence type="inferred from homology"/>
<dbReference type="InterPro" id="IPR014756">
    <property type="entry name" value="Ig_E-set"/>
</dbReference>
<accession>A0A3P8WFK5</accession>
<evidence type="ECO:0000313" key="3">
    <source>
        <dbReference type="Ensembl" id="ENSCSEP00000026253.1"/>
    </source>
</evidence>
<dbReference type="Gene3D" id="2.60.40.640">
    <property type="match status" value="1"/>
</dbReference>
<organism evidence="3 4">
    <name type="scientific">Cynoglossus semilaevis</name>
    <name type="common">Tongue sole</name>
    <dbReference type="NCBI Taxonomy" id="244447"/>
    <lineage>
        <taxon>Eukaryota</taxon>
        <taxon>Metazoa</taxon>
        <taxon>Chordata</taxon>
        <taxon>Craniata</taxon>
        <taxon>Vertebrata</taxon>
        <taxon>Euteleostomi</taxon>
        <taxon>Actinopterygii</taxon>
        <taxon>Neopterygii</taxon>
        <taxon>Teleostei</taxon>
        <taxon>Neoteleostei</taxon>
        <taxon>Acanthomorphata</taxon>
        <taxon>Carangaria</taxon>
        <taxon>Pleuronectiformes</taxon>
        <taxon>Pleuronectoidei</taxon>
        <taxon>Cynoglossidae</taxon>
        <taxon>Cynoglossinae</taxon>
        <taxon>Cynoglossus</taxon>
    </lineage>
</organism>
<evidence type="ECO:0000256" key="1">
    <source>
        <dbReference type="ARBA" id="ARBA00005298"/>
    </source>
</evidence>
<dbReference type="Ensembl" id="ENSCSET00000026595.1">
    <property type="protein sequence ID" value="ENSCSEP00000026253.1"/>
    <property type="gene ID" value="ENSCSEG00000016766.1"/>
</dbReference>
<name>A0A3P8WFK5_CYNSE</name>
<dbReference type="SUPFAM" id="SSF81296">
    <property type="entry name" value="E set domains"/>
    <property type="match status" value="1"/>
</dbReference>
<protein>
    <recommendedName>
        <fullName evidence="2">Arrestin-like N-terminal domain-containing protein</fullName>
    </recommendedName>
</protein>
<dbReference type="InterPro" id="IPR014752">
    <property type="entry name" value="Arrestin-like_C"/>
</dbReference>
<dbReference type="InterPro" id="IPR011021">
    <property type="entry name" value="Arrestin-like_N"/>
</dbReference>
<dbReference type="Pfam" id="PF00339">
    <property type="entry name" value="Arrestin_N"/>
    <property type="match status" value="1"/>
</dbReference>
<dbReference type="InParanoid" id="A0A3P8WFK5"/>
<comment type="similarity">
    <text evidence="1">Belongs to the arrestin family.</text>
</comment>
<reference evidence="3" key="2">
    <citation type="submission" date="2025-08" db="UniProtKB">
        <authorList>
            <consortium name="Ensembl"/>
        </authorList>
    </citation>
    <scope>IDENTIFICATION</scope>
</reference>
<reference evidence="3 4" key="1">
    <citation type="journal article" date="2014" name="Nat. Genet.">
        <title>Whole-genome sequence of a flatfish provides insights into ZW sex chromosome evolution and adaptation to a benthic lifestyle.</title>
        <authorList>
            <person name="Chen S."/>
            <person name="Zhang G."/>
            <person name="Shao C."/>
            <person name="Huang Q."/>
            <person name="Liu G."/>
            <person name="Zhang P."/>
            <person name="Song W."/>
            <person name="An N."/>
            <person name="Chalopin D."/>
            <person name="Volff J.N."/>
            <person name="Hong Y."/>
            <person name="Li Q."/>
            <person name="Sha Z."/>
            <person name="Zhou H."/>
            <person name="Xie M."/>
            <person name="Yu Q."/>
            <person name="Liu Y."/>
            <person name="Xiang H."/>
            <person name="Wang N."/>
            <person name="Wu K."/>
            <person name="Yang C."/>
            <person name="Zhou Q."/>
            <person name="Liao X."/>
            <person name="Yang L."/>
            <person name="Hu Q."/>
            <person name="Zhang J."/>
            <person name="Meng L."/>
            <person name="Jin L."/>
            <person name="Tian Y."/>
            <person name="Lian J."/>
            <person name="Yang J."/>
            <person name="Miao G."/>
            <person name="Liu S."/>
            <person name="Liang Z."/>
            <person name="Yan F."/>
            <person name="Li Y."/>
            <person name="Sun B."/>
            <person name="Zhang H."/>
            <person name="Zhang J."/>
            <person name="Zhu Y."/>
            <person name="Du M."/>
            <person name="Zhao Y."/>
            <person name="Schartl M."/>
            <person name="Tang Q."/>
            <person name="Wang J."/>
        </authorList>
    </citation>
    <scope>NUCLEOTIDE SEQUENCE</scope>
</reference>
<sequence>MNIENFSIEYDAINSRNTFTNGDTITGRIILQVSTETKIQSLIFVRKGKAWVVWHEYYGQHQHRVYWANDKYYDVKQPILRETSQDGNVLT</sequence>